<organism evidence="5 6">
    <name type="scientific">Kalanchoe fedtschenkoi</name>
    <name type="common">Lavender scallops</name>
    <name type="synonym">South American air plant</name>
    <dbReference type="NCBI Taxonomy" id="63787"/>
    <lineage>
        <taxon>Eukaryota</taxon>
        <taxon>Viridiplantae</taxon>
        <taxon>Streptophyta</taxon>
        <taxon>Embryophyta</taxon>
        <taxon>Tracheophyta</taxon>
        <taxon>Spermatophyta</taxon>
        <taxon>Magnoliopsida</taxon>
        <taxon>eudicotyledons</taxon>
        <taxon>Gunneridae</taxon>
        <taxon>Pentapetalae</taxon>
        <taxon>Saxifragales</taxon>
        <taxon>Crassulaceae</taxon>
        <taxon>Kalanchoe</taxon>
    </lineage>
</organism>
<dbReference type="CDD" id="cd08958">
    <property type="entry name" value="FR_SDR_e"/>
    <property type="match status" value="1"/>
</dbReference>
<evidence type="ECO:0000259" key="4">
    <source>
        <dbReference type="Pfam" id="PF01370"/>
    </source>
</evidence>
<accession>A0A7N0VM29</accession>
<dbReference type="PANTHER" id="PTHR10366">
    <property type="entry name" value="NAD DEPENDENT EPIMERASE/DEHYDRATASE"/>
    <property type="match status" value="1"/>
</dbReference>
<dbReference type="EnsemblPlants" id="Kaladp1301s0001.1.v1.1">
    <property type="protein sequence ID" value="Kaladp1301s0001.1.v1.1"/>
    <property type="gene ID" value="Kaladp1301s0001.v1.1"/>
</dbReference>
<dbReference type="Gene3D" id="3.40.50.720">
    <property type="entry name" value="NAD(P)-binding Rossmann-like Domain"/>
    <property type="match status" value="1"/>
</dbReference>
<comment type="similarity">
    <text evidence="3">Belongs to the NAD(P)-dependent epimerase/dehydratase family. Dihydroflavonol-4-reductase subfamily.</text>
</comment>
<dbReference type="InterPro" id="IPR001509">
    <property type="entry name" value="Epimerase_deHydtase"/>
</dbReference>
<dbReference type="InterPro" id="IPR050425">
    <property type="entry name" value="NAD(P)_dehydrat-like"/>
</dbReference>
<dbReference type="Gramene" id="Kaladp1301s0001.1.v1.1">
    <property type="protein sequence ID" value="Kaladp1301s0001.1.v1.1"/>
    <property type="gene ID" value="Kaladp1301s0001.v1.1"/>
</dbReference>
<evidence type="ECO:0000256" key="3">
    <source>
        <dbReference type="ARBA" id="ARBA00023445"/>
    </source>
</evidence>
<protein>
    <recommendedName>
        <fullName evidence="4">NAD-dependent epimerase/dehydratase domain-containing protein</fullName>
    </recommendedName>
</protein>
<dbReference type="GO" id="GO:0016616">
    <property type="term" value="F:oxidoreductase activity, acting on the CH-OH group of donors, NAD or NADP as acceptor"/>
    <property type="evidence" value="ECO:0007669"/>
    <property type="project" value="TreeGrafter"/>
</dbReference>
<dbReference type="OMA" id="CEEEKQW"/>
<dbReference type="Proteomes" id="UP000594263">
    <property type="component" value="Unplaced"/>
</dbReference>
<keyword evidence="6" id="KW-1185">Reference proteome</keyword>
<keyword evidence="1" id="KW-0521">NADP</keyword>
<dbReference type="Pfam" id="PF01370">
    <property type="entry name" value="Epimerase"/>
    <property type="match status" value="1"/>
</dbReference>
<dbReference type="AlphaFoldDB" id="A0A7N0VM29"/>
<dbReference type="SUPFAM" id="SSF51735">
    <property type="entry name" value="NAD(P)-binding Rossmann-fold domains"/>
    <property type="match status" value="1"/>
</dbReference>
<reference evidence="5" key="1">
    <citation type="submission" date="2021-01" db="UniProtKB">
        <authorList>
            <consortium name="EnsemblPlants"/>
        </authorList>
    </citation>
    <scope>IDENTIFICATION</scope>
</reference>
<name>A0A7N0VM29_KALFE</name>
<proteinExistence type="inferred from homology"/>
<dbReference type="FunFam" id="3.40.50.720:FF:000085">
    <property type="entry name" value="Dihydroflavonol reductase"/>
    <property type="match status" value="1"/>
</dbReference>
<evidence type="ECO:0000313" key="6">
    <source>
        <dbReference type="Proteomes" id="UP000594263"/>
    </source>
</evidence>
<dbReference type="PANTHER" id="PTHR10366:SF852">
    <property type="entry name" value="CINNAMOYL-COA REDUCTASE CAD2"/>
    <property type="match status" value="1"/>
</dbReference>
<keyword evidence="2" id="KW-0560">Oxidoreductase</keyword>
<dbReference type="InterPro" id="IPR036291">
    <property type="entry name" value="NAD(P)-bd_dom_sf"/>
</dbReference>
<evidence type="ECO:0000313" key="5">
    <source>
        <dbReference type="EnsemblPlants" id="Kaladp1301s0001.1.v1.1"/>
    </source>
</evidence>
<evidence type="ECO:0000256" key="2">
    <source>
        <dbReference type="ARBA" id="ARBA00023002"/>
    </source>
</evidence>
<sequence length="259" mass="27941">MGSTGEELVCVTGASGYIASWIVKLLLQRGYTVNATVRSIRDTKKIAHLLALDGADERLHLFEADLLEEGSFDSAIQGCQGVFHTASPVLVSVSDPQTELIGPAVNGTLNVLKSCSKAPSIKRIVITSSISSMIFNGKPLTPDVVIDESWYSDPVYCKETKLWYKLSKTLAEEAALKFAKEHELDLVTIHPGFVIGPPLQEALNITDSNFTKTALLPMTKASDSDFRDGVRLQIGKAGGFGEAAETVKAPKIPAFEDDD</sequence>
<evidence type="ECO:0000256" key="1">
    <source>
        <dbReference type="ARBA" id="ARBA00022857"/>
    </source>
</evidence>
<feature type="domain" description="NAD-dependent epimerase/dehydratase" evidence="4">
    <location>
        <begin position="9"/>
        <end position="198"/>
    </location>
</feature>